<dbReference type="InterPro" id="IPR013783">
    <property type="entry name" value="Ig-like_fold"/>
</dbReference>
<dbReference type="Pfam" id="PF18565">
    <property type="entry name" value="Glyco_hydro2_C5"/>
    <property type="match status" value="1"/>
</dbReference>
<dbReference type="GO" id="GO:0005975">
    <property type="term" value="P:carbohydrate metabolic process"/>
    <property type="evidence" value="ECO:0007669"/>
    <property type="project" value="InterPro"/>
</dbReference>
<evidence type="ECO:0000256" key="2">
    <source>
        <dbReference type="ARBA" id="ARBA00022801"/>
    </source>
</evidence>
<dbReference type="EMBL" id="QTJW01000015">
    <property type="protein sequence ID" value="RGD68664.1"/>
    <property type="molecule type" value="Genomic_DNA"/>
</dbReference>
<organism evidence="9 10">
    <name type="scientific">Hungatella hathewayi</name>
    <dbReference type="NCBI Taxonomy" id="154046"/>
    <lineage>
        <taxon>Bacteria</taxon>
        <taxon>Bacillati</taxon>
        <taxon>Bacillota</taxon>
        <taxon>Clostridia</taxon>
        <taxon>Lachnospirales</taxon>
        <taxon>Lachnospiraceae</taxon>
        <taxon>Hungatella</taxon>
    </lineage>
</organism>
<keyword evidence="3" id="KW-0326">Glycosidase</keyword>
<reference evidence="9 10" key="1">
    <citation type="submission" date="2018-08" db="EMBL/GenBank/DDBJ databases">
        <title>A genome reference for cultivated species of the human gut microbiota.</title>
        <authorList>
            <person name="Zou Y."/>
            <person name="Xue W."/>
            <person name="Luo G."/>
        </authorList>
    </citation>
    <scope>NUCLEOTIDE SEQUENCE [LARGE SCALE GENOMIC DNA]</scope>
    <source>
        <strain evidence="9 10">AF19-13AC</strain>
    </source>
</reference>
<dbReference type="Pfam" id="PF16355">
    <property type="entry name" value="DUF4982"/>
    <property type="match status" value="1"/>
</dbReference>
<evidence type="ECO:0000313" key="9">
    <source>
        <dbReference type="EMBL" id="RGD68664.1"/>
    </source>
</evidence>
<dbReference type="Gene3D" id="2.60.120.260">
    <property type="entry name" value="Galactose-binding domain-like"/>
    <property type="match status" value="1"/>
</dbReference>
<dbReference type="PANTHER" id="PTHR42732">
    <property type="entry name" value="BETA-GALACTOSIDASE"/>
    <property type="match status" value="1"/>
</dbReference>
<evidence type="ECO:0000313" key="10">
    <source>
        <dbReference type="Proteomes" id="UP000261023"/>
    </source>
</evidence>
<name>A0A3E3DHC2_9FIRM</name>
<feature type="domain" description="Glycoside hydrolase family 2 catalytic" evidence="5">
    <location>
        <begin position="267"/>
        <end position="493"/>
    </location>
</feature>
<dbReference type="SUPFAM" id="SSF51445">
    <property type="entry name" value="(Trans)glycosidases"/>
    <property type="match status" value="1"/>
</dbReference>
<dbReference type="InterPro" id="IPR036156">
    <property type="entry name" value="Beta-gal/glucu_dom_sf"/>
</dbReference>
<dbReference type="Gene3D" id="2.60.40.10">
    <property type="entry name" value="Immunoglobulins"/>
    <property type="match status" value="3"/>
</dbReference>
<dbReference type="InterPro" id="IPR040605">
    <property type="entry name" value="Glyco_hydro2_dom5"/>
</dbReference>
<evidence type="ECO:0000256" key="3">
    <source>
        <dbReference type="ARBA" id="ARBA00023295"/>
    </source>
</evidence>
<gene>
    <name evidence="9" type="ORF">DWX31_21290</name>
</gene>
<dbReference type="Pfam" id="PF02837">
    <property type="entry name" value="Glyco_hydro_2_N"/>
    <property type="match status" value="1"/>
</dbReference>
<evidence type="ECO:0000259" key="5">
    <source>
        <dbReference type="Pfam" id="PF02836"/>
    </source>
</evidence>
<dbReference type="Proteomes" id="UP000261023">
    <property type="component" value="Unassembled WGS sequence"/>
</dbReference>
<evidence type="ECO:0000259" key="4">
    <source>
        <dbReference type="Pfam" id="PF00703"/>
    </source>
</evidence>
<sequence>MPRTEIEIMTGWKFVLKSDVPAENEYCDVDMPHDWAITAPIKKDMAQGAAQGYHDRWGIGWYKKELFLKQKKEEYLYYLDFGGVFENSTIWINGCEAGRHKYGYSPFRIDATSYVSEGINEIIVRVDNTAEPVDRWYSGCGIYRTVKWIEMESKHLSEKDVFVHTSLEGRNALLTITTGVTDRVSARLLERGIAGSKSDIAPRIVAESKSLKDGEISLRVTDIKLWSAEEPYLYELQLVRMDGDGRECDQIQLRIGLREIQFIPNRGVFVNGKNIKLRGVCLHQEAGGCGIAVKKEIWRERLQALKDMGCNSIRTAHHMHSSEFMDLCDEMGFYVYEECFDKWTGGLYGRYFETEWESDVAAMVQRDRNRPSVMIWGVGNEVENQAQDSMIHILKMLCDFVKTMDDTRPVTYAMNPHFKRESSIDVSKVADIQKFVDEADETEIEDCEERIQRICRIGAIVDIISCNYQEQWYSMIHHAMPNKLILGTEVYQYFMGHPNQIQNFNHENPVLTADQLDYCIGSMIWSGFDYLGESMGYPSKGWSGAMIRTNGLRKPSYYIYQSYWSKEPMVHFSVMDYSLQGEMVKEHWDTPPYAEHWCFPQYNRMVVPYMIASNCEEVRLYLNGKRYFIQRPDECQNKVITGFLPYQPGTIEVVGYQSGEPVCSHVLVTPGPAVKLEFENMRQAVLRRGEEVLLTVRALDCTGNPCFRESTFVRFRIIGDAKIRAVDNGNLMGNEPYDETGIHLYHGSASVLLRLGKTTERIVVCADAEGLISGEMVLNITKEDVGIC</sequence>
<dbReference type="Pfam" id="PF02836">
    <property type="entry name" value="Glyco_hydro_2_C"/>
    <property type="match status" value="1"/>
</dbReference>
<feature type="domain" description="Glycoside hydrolase family 2 immunoglobulin-like beta-sandwich" evidence="4">
    <location>
        <begin position="159"/>
        <end position="258"/>
    </location>
</feature>
<evidence type="ECO:0000256" key="1">
    <source>
        <dbReference type="ARBA" id="ARBA00007401"/>
    </source>
</evidence>
<keyword evidence="2 9" id="KW-0378">Hydrolase</keyword>
<dbReference type="AlphaFoldDB" id="A0A3E3DHC2"/>
<dbReference type="InterPro" id="IPR023232">
    <property type="entry name" value="Glyco_hydro_2_AS"/>
</dbReference>
<dbReference type="InterPro" id="IPR006101">
    <property type="entry name" value="Glyco_hydro_2"/>
</dbReference>
<dbReference type="InterPro" id="IPR008979">
    <property type="entry name" value="Galactose-bd-like_sf"/>
</dbReference>
<proteinExistence type="inferred from homology"/>
<feature type="domain" description="DUF4982" evidence="7">
    <location>
        <begin position="607"/>
        <end position="663"/>
    </location>
</feature>
<dbReference type="InterPro" id="IPR032311">
    <property type="entry name" value="DUF4982"/>
</dbReference>
<dbReference type="SUPFAM" id="SSF49785">
    <property type="entry name" value="Galactose-binding domain-like"/>
    <property type="match status" value="1"/>
</dbReference>
<dbReference type="RefSeq" id="WP_002599931.1">
    <property type="nucleotide sequence ID" value="NZ_QTJW01000015.1"/>
</dbReference>
<comment type="similarity">
    <text evidence="1">Belongs to the glycosyl hydrolase 2 family.</text>
</comment>
<protein>
    <submittedName>
        <fullName evidence="9">Glycoside hydrolase family 2</fullName>
    </submittedName>
</protein>
<feature type="domain" description="Glycosyl hydrolases family 2 sugar binding" evidence="6">
    <location>
        <begin position="23"/>
        <end position="147"/>
    </location>
</feature>
<dbReference type="PRINTS" id="PR00132">
    <property type="entry name" value="GLHYDRLASE2"/>
</dbReference>
<dbReference type="PROSITE" id="PS00608">
    <property type="entry name" value="GLYCOSYL_HYDROL_F2_2"/>
    <property type="match status" value="1"/>
</dbReference>
<dbReference type="Gene3D" id="3.20.20.80">
    <property type="entry name" value="Glycosidases"/>
    <property type="match status" value="1"/>
</dbReference>
<evidence type="ECO:0000259" key="6">
    <source>
        <dbReference type="Pfam" id="PF02837"/>
    </source>
</evidence>
<dbReference type="InterPro" id="IPR006104">
    <property type="entry name" value="Glyco_hydro_2_N"/>
</dbReference>
<dbReference type="OrthoDB" id="9762066at2"/>
<dbReference type="InterPro" id="IPR051913">
    <property type="entry name" value="GH2_Domain-Containing"/>
</dbReference>
<dbReference type="InterPro" id="IPR006103">
    <property type="entry name" value="Glyco_hydro_2_cat"/>
</dbReference>
<dbReference type="SUPFAM" id="SSF49303">
    <property type="entry name" value="beta-Galactosidase/glucuronidase domain"/>
    <property type="match status" value="1"/>
</dbReference>
<dbReference type="Pfam" id="PF00703">
    <property type="entry name" value="Glyco_hydro_2"/>
    <property type="match status" value="1"/>
</dbReference>
<dbReference type="GO" id="GO:0004553">
    <property type="term" value="F:hydrolase activity, hydrolyzing O-glycosyl compounds"/>
    <property type="evidence" value="ECO:0007669"/>
    <property type="project" value="InterPro"/>
</dbReference>
<dbReference type="InterPro" id="IPR017853">
    <property type="entry name" value="GH"/>
</dbReference>
<dbReference type="InterPro" id="IPR006102">
    <property type="entry name" value="Ig-like_GH2"/>
</dbReference>
<feature type="domain" description="Glycoside hydrolase family 2" evidence="8">
    <location>
        <begin position="693"/>
        <end position="775"/>
    </location>
</feature>
<comment type="caution">
    <text evidence="9">The sequence shown here is derived from an EMBL/GenBank/DDBJ whole genome shotgun (WGS) entry which is preliminary data.</text>
</comment>
<dbReference type="PANTHER" id="PTHR42732:SF1">
    <property type="entry name" value="BETA-MANNOSIDASE"/>
    <property type="match status" value="1"/>
</dbReference>
<evidence type="ECO:0000259" key="7">
    <source>
        <dbReference type="Pfam" id="PF16355"/>
    </source>
</evidence>
<evidence type="ECO:0000259" key="8">
    <source>
        <dbReference type="Pfam" id="PF18565"/>
    </source>
</evidence>
<accession>A0A3E3DHC2</accession>